<accession>I1YLI5</accession>
<dbReference type="PATRIC" id="fig|754477.3.peg.2613"/>
<keyword evidence="2" id="KW-1185">Reference proteome</keyword>
<dbReference type="Proteomes" id="UP000009145">
    <property type="component" value="Chromosome"/>
</dbReference>
<dbReference type="RefSeq" id="WP_014705196.1">
    <property type="nucleotide sequence ID" value="NC_017856.1"/>
</dbReference>
<protein>
    <submittedName>
        <fullName evidence="1">DNA polymerase III psi subunit</fullName>
    </submittedName>
</protein>
<dbReference type="Gene3D" id="3.40.50.10220">
    <property type="entry name" value="DNA polymerase III, psi subunit"/>
    <property type="match status" value="1"/>
</dbReference>
<dbReference type="GO" id="GO:0003887">
    <property type="term" value="F:DNA-directed DNA polymerase activity"/>
    <property type="evidence" value="ECO:0007669"/>
    <property type="project" value="InterPro"/>
</dbReference>
<evidence type="ECO:0000313" key="1">
    <source>
        <dbReference type="EMBL" id="AFJ03778.1"/>
    </source>
</evidence>
<dbReference type="GO" id="GO:0006260">
    <property type="term" value="P:DNA replication"/>
    <property type="evidence" value="ECO:0007669"/>
    <property type="project" value="InterPro"/>
</dbReference>
<dbReference type="GO" id="GO:0008408">
    <property type="term" value="F:3'-5' exonuclease activity"/>
    <property type="evidence" value="ECO:0007669"/>
    <property type="project" value="InterPro"/>
</dbReference>
<dbReference type="EMBL" id="CP003380">
    <property type="protein sequence ID" value="AFJ03778.1"/>
    <property type="molecule type" value="Genomic_DNA"/>
</dbReference>
<name>I1YLI5_METFJ</name>
<evidence type="ECO:0000313" key="2">
    <source>
        <dbReference type="Proteomes" id="UP000009145"/>
    </source>
</evidence>
<dbReference type="InterPro" id="IPR004615">
    <property type="entry name" value="DNA_pol_III_psi"/>
</dbReference>
<proteinExistence type="predicted"/>
<dbReference type="AlphaFoldDB" id="I1YLI5"/>
<organism evidence="1 2">
    <name type="scientific">Methylophaga frappieri (strain ATCC BAA-2434 / DSM 25690 / JAM7)</name>
    <dbReference type="NCBI Taxonomy" id="754477"/>
    <lineage>
        <taxon>Bacteria</taxon>
        <taxon>Pseudomonadati</taxon>
        <taxon>Pseudomonadota</taxon>
        <taxon>Gammaproteobacteria</taxon>
        <taxon>Thiotrichales</taxon>
        <taxon>Piscirickettsiaceae</taxon>
        <taxon>Methylophaga</taxon>
    </lineage>
</organism>
<sequence length="138" mass="15314">MTLTTLQRQVLREMGIPAWQQRGQAAAQAMSTKQLVIQAPYLILLTTPLSAMAQRLLVNILTAVNIGDANTQVEVEQTFSELSDPQSQLHHVLYFSAQVPASLLTDTGKLIHLPDLEHVIHQPAQKAEIWSLLQPLCQ</sequence>
<dbReference type="KEGG" id="mec:Q7C_2657"/>
<dbReference type="HOGENOM" id="CLU_1852866_0_0_6"/>
<dbReference type="Pfam" id="PF03603">
    <property type="entry name" value="DNA_III_psi"/>
    <property type="match status" value="1"/>
</dbReference>
<dbReference type="STRING" id="754477.Q7C_2657"/>
<reference evidence="1 2" key="1">
    <citation type="journal article" date="2012" name="J. Bacteriol.">
        <title>Complete genome sequences of Methylophaga sp. strain JAM1 and Methylophaga sp. strain JAM7.</title>
        <authorList>
            <person name="Villeneuve C."/>
            <person name="Martineau C."/>
            <person name="Mauffrey F."/>
            <person name="Villemur R."/>
        </authorList>
    </citation>
    <scope>NUCLEOTIDE SEQUENCE [LARGE SCALE GENOMIC DNA]</scope>
    <source>
        <strain evidence="1 2">JAM7</strain>
    </source>
</reference>
<dbReference type="InterPro" id="IPR036654">
    <property type="entry name" value="DNA_pol_III_psi_sf"/>
</dbReference>
<gene>
    <name evidence="1" type="ordered locus">Q7C_2657</name>
</gene>